<dbReference type="GO" id="GO:0009252">
    <property type="term" value="P:peptidoglycan biosynthetic process"/>
    <property type="evidence" value="ECO:0007669"/>
    <property type="project" value="UniProtKB-UniPathway"/>
</dbReference>
<comment type="pathway">
    <text evidence="1 7">Cell wall biogenesis; peptidoglycan biosynthesis.</text>
</comment>
<evidence type="ECO:0000256" key="2">
    <source>
        <dbReference type="ARBA" id="ARBA00005992"/>
    </source>
</evidence>
<dbReference type="Gene3D" id="1.10.101.10">
    <property type="entry name" value="PGBD-like superfamily/PGBD"/>
    <property type="match status" value="1"/>
</dbReference>
<dbReference type="OrthoDB" id="9778545at2"/>
<name>A0A4R3NVI4_9HYPH</name>
<accession>A0A4R3NVI4</accession>
<keyword evidence="3" id="KW-0808">Transferase</keyword>
<feature type="domain" description="L,D-TPase catalytic" evidence="9">
    <location>
        <begin position="384"/>
        <end position="566"/>
    </location>
</feature>
<evidence type="ECO:0000256" key="8">
    <source>
        <dbReference type="SAM" id="MobiDB-lite"/>
    </source>
</evidence>
<gene>
    <name evidence="10" type="ORF">EDC90_100815</name>
</gene>
<evidence type="ECO:0000256" key="5">
    <source>
        <dbReference type="ARBA" id="ARBA00022984"/>
    </source>
</evidence>
<dbReference type="Pfam" id="PF20142">
    <property type="entry name" value="Scaffold"/>
    <property type="match status" value="1"/>
</dbReference>
<dbReference type="PROSITE" id="PS52029">
    <property type="entry name" value="LD_TPASE"/>
    <property type="match status" value="1"/>
</dbReference>
<keyword evidence="4 7" id="KW-0133">Cell shape</keyword>
<keyword evidence="5 7" id="KW-0573">Peptidoglycan synthesis</keyword>
<dbReference type="InterPro" id="IPR036366">
    <property type="entry name" value="PGBDSf"/>
</dbReference>
<keyword evidence="6 7" id="KW-0961">Cell wall biogenesis/degradation</keyword>
<dbReference type="UniPathway" id="UPA00219"/>
<reference evidence="10 11" key="1">
    <citation type="submission" date="2019-03" db="EMBL/GenBank/DDBJ databases">
        <title>Freshwater and sediment microbial communities from various areas in North America, analyzing microbe dynamics in response to fracking.</title>
        <authorList>
            <person name="Lamendella R."/>
        </authorList>
    </citation>
    <scope>NUCLEOTIDE SEQUENCE [LARGE SCALE GENOMIC DNA]</scope>
    <source>
        <strain evidence="10 11">175.2</strain>
    </source>
</reference>
<dbReference type="InterPro" id="IPR005490">
    <property type="entry name" value="LD_TPept_cat_dom"/>
</dbReference>
<dbReference type="EMBL" id="SMAR01000008">
    <property type="protein sequence ID" value="TCT40875.1"/>
    <property type="molecule type" value="Genomic_DNA"/>
</dbReference>
<dbReference type="Proteomes" id="UP000295097">
    <property type="component" value="Unassembled WGS sequence"/>
</dbReference>
<comment type="similarity">
    <text evidence="2">Belongs to the YkuD family.</text>
</comment>
<keyword evidence="11" id="KW-1185">Reference proteome</keyword>
<feature type="active site" description="Proton donor/acceptor" evidence="7">
    <location>
        <position position="511"/>
    </location>
</feature>
<dbReference type="SUPFAM" id="SSF141523">
    <property type="entry name" value="L,D-transpeptidase catalytic domain-like"/>
    <property type="match status" value="1"/>
</dbReference>
<evidence type="ECO:0000256" key="3">
    <source>
        <dbReference type="ARBA" id="ARBA00022679"/>
    </source>
</evidence>
<dbReference type="PANTHER" id="PTHR41533">
    <property type="entry name" value="L,D-TRANSPEPTIDASE HI_1667-RELATED"/>
    <property type="match status" value="1"/>
</dbReference>
<proteinExistence type="inferred from homology"/>
<dbReference type="AlphaFoldDB" id="A0A4R3NVI4"/>
<dbReference type="CDD" id="cd16913">
    <property type="entry name" value="YkuD_like"/>
    <property type="match status" value="1"/>
</dbReference>
<dbReference type="GO" id="GO:0004180">
    <property type="term" value="F:carboxypeptidase activity"/>
    <property type="evidence" value="ECO:0007669"/>
    <property type="project" value="UniProtKB-ARBA"/>
</dbReference>
<feature type="compositionally biased region" description="Low complexity" evidence="8">
    <location>
        <begin position="15"/>
        <end position="29"/>
    </location>
</feature>
<dbReference type="InterPro" id="IPR038063">
    <property type="entry name" value="Transpep_catalytic_dom"/>
</dbReference>
<dbReference type="GO" id="GO:0008360">
    <property type="term" value="P:regulation of cell shape"/>
    <property type="evidence" value="ECO:0007669"/>
    <property type="project" value="UniProtKB-UniRule"/>
</dbReference>
<comment type="caution">
    <text evidence="10">The sequence shown here is derived from an EMBL/GenBank/DDBJ whole genome shotgun (WGS) entry which is preliminary data.</text>
</comment>
<evidence type="ECO:0000256" key="4">
    <source>
        <dbReference type="ARBA" id="ARBA00022960"/>
    </source>
</evidence>
<sequence length="612" mass="68512">MDILRGRQKEADRGAAVQQQQPTQAPKQTRSYSVPKVAPPKYYTYRADPMRLVSISEIKDPVVTGAIEPVESAGEAENAEVASLDTGTASDALAQETSVAIAHDDPRQYLTDAKVRANDDIASALEQYYSNGGALIWVSDGEITPAAKNALKVLSNAAEYGLDPADYQVEEPDLTMAEDDAAREKALMQFELVLSAEALSYMQDAKRGRVDPNRISEFHDLQRTPVDLSAAIEGLEASDDVTAFMEDYNPKSERFAELKTALAKIRNSDEYVEPIVFSPGTYMHPGEDEAELPKVVKAIWRKSPSEFRYDHSDFFANYNGETSYTGDAVELVKDFQRSQGLYVDGVIGPKTISAFDVETNADKLEKLVTSMERLRWLPDDFGPRYVFINQPAYRAYYHDDNGESFDMGVVVGNPTNQTYFFRDEIETVEFNPYWGVPRSIIINEYLPKLRANPSYLDQRGFEVSYNGRQVSSASVNWASAPMVDVRQKPGPSNALGQLKILFPNDHAIYMHDTPQKKYFERDERALSHGCIRLSDPKKMAAAVLGVPEADIDAEIATGVNTPVEVPQQFPVYVSYFTAWPDANGEIQYYDDVYDRDMYLERAFDAESDARQS</sequence>
<evidence type="ECO:0000256" key="6">
    <source>
        <dbReference type="ARBA" id="ARBA00023316"/>
    </source>
</evidence>
<feature type="region of interest" description="Disordered" evidence="8">
    <location>
        <begin position="1"/>
        <end position="35"/>
    </location>
</feature>
<evidence type="ECO:0000259" key="9">
    <source>
        <dbReference type="PROSITE" id="PS52029"/>
    </source>
</evidence>
<dbReference type="GO" id="GO:0016740">
    <property type="term" value="F:transferase activity"/>
    <property type="evidence" value="ECO:0007669"/>
    <property type="project" value="UniProtKB-KW"/>
</dbReference>
<evidence type="ECO:0000313" key="10">
    <source>
        <dbReference type="EMBL" id="TCT40875.1"/>
    </source>
</evidence>
<dbReference type="Gene3D" id="2.40.440.10">
    <property type="entry name" value="L,D-transpeptidase catalytic domain-like"/>
    <property type="match status" value="1"/>
</dbReference>
<dbReference type="InterPro" id="IPR045380">
    <property type="entry name" value="LD_TPept_scaffold_dom"/>
</dbReference>
<dbReference type="Pfam" id="PF03734">
    <property type="entry name" value="YkuD"/>
    <property type="match status" value="1"/>
</dbReference>
<dbReference type="PANTHER" id="PTHR41533:SF2">
    <property type="entry name" value="BLR7131 PROTEIN"/>
    <property type="match status" value="1"/>
</dbReference>
<dbReference type="SUPFAM" id="SSF47090">
    <property type="entry name" value="PGBD-like"/>
    <property type="match status" value="1"/>
</dbReference>
<dbReference type="InterPro" id="IPR052905">
    <property type="entry name" value="LD-transpeptidase_YkuD-like"/>
</dbReference>
<evidence type="ECO:0000313" key="11">
    <source>
        <dbReference type="Proteomes" id="UP000295097"/>
    </source>
</evidence>
<evidence type="ECO:0000256" key="7">
    <source>
        <dbReference type="PROSITE-ProRule" id="PRU01373"/>
    </source>
</evidence>
<feature type="active site" description="Nucleophile" evidence="7">
    <location>
        <position position="530"/>
    </location>
</feature>
<dbReference type="RefSeq" id="WP_132310043.1">
    <property type="nucleotide sequence ID" value="NZ_SMAR01000008.1"/>
</dbReference>
<dbReference type="GO" id="GO:0071555">
    <property type="term" value="P:cell wall organization"/>
    <property type="evidence" value="ECO:0007669"/>
    <property type="project" value="UniProtKB-UniRule"/>
</dbReference>
<evidence type="ECO:0000256" key="1">
    <source>
        <dbReference type="ARBA" id="ARBA00004752"/>
    </source>
</evidence>
<organism evidence="10 11">
    <name type="scientific">Martelella mediterranea</name>
    <dbReference type="NCBI Taxonomy" id="293089"/>
    <lineage>
        <taxon>Bacteria</taxon>
        <taxon>Pseudomonadati</taxon>
        <taxon>Pseudomonadota</taxon>
        <taxon>Alphaproteobacteria</taxon>
        <taxon>Hyphomicrobiales</taxon>
        <taxon>Aurantimonadaceae</taxon>
        <taxon>Martelella</taxon>
    </lineage>
</organism>
<feature type="compositionally biased region" description="Basic and acidic residues" evidence="8">
    <location>
        <begin position="1"/>
        <end position="13"/>
    </location>
</feature>
<protein>
    <submittedName>
        <fullName evidence="10">Murein L,D-transpeptidase YcbB/YkuD</fullName>
    </submittedName>
</protein>
<dbReference type="InterPro" id="IPR036365">
    <property type="entry name" value="PGBD-like_sf"/>
</dbReference>